<dbReference type="PATRIC" id="fig|1292034.3.peg.1365"/>
<dbReference type="Proteomes" id="UP000013063">
    <property type="component" value="Unassembled WGS sequence"/>
</dbReference>
<dbReference type="NCBIfam" id="TIGR00778">
    <property type="entry name" value="ahpD_dom"/>
    <property type="match status" value="1"/>
</dbReference>
<proteinExistence type="inferred from homology"/>
<keyword evidence="2 6" id="KW-0049">Antioxidant</keyword>
<dbReference type="STRING" id="1292034.OR37_01376"/>
<dbReference type="NCBIfam" id="TIGR00777">
    <property type="entry name" value="ahpD"/>
    <property type="match status" value="1"/>
</dbReference>
<dbReference type="GO" id="GO:0051920">
    <property type="term" value="F:peroxiredoxin activity"/>
    <property type="evidence" value="ECO:0007669"/>
    <property type="project" value="InterPro"/>
</dbReference>
<accession>R0EBF9</accession>
<comment type="catalytic activity">
    <reaction evidence="6">
        <text>N(6)-[(R)-dihydrolipoyl]-L-lysyl-[lipoyl-carrier protein] + a hydroperoxide = N(6)-[(R)-lipoyl]-L-lysyl-[lipoyl-carrier protein] + an alcohol + H2O</text>
        <dbReference type="Rhea" id="RHEA:62636"/>
        <dbReference type="Rhea" id="RHEA-COMP:10502"/>
        <dbReference type="Rhea" id="RHEA-COMP:16355"/>
        <dbReference type="ChEBI" id="CHEBI:15377"/>
        <dbReference type="ChEBI" id="CHEBI:30879"/>
        <dbReference type="ChEBI" id="CHEBI:35924"/>
        <dbReference type="ChEBI" id="CHEBI:83099"/>
        <dbReference type="ChEBI" id="CHEBI:83100"/>
        <dbReference type="EC" id="1.11.1.28"/>
    </reaction>
</comment>
<dbReference type="AlphaFoldDB" id="R0EBF9"/>
<dbReference type="Gene3D" id="1.20.1290.10">
    <property type="entry name" value="AhpD-like"/>
    <property type="match status" value="1"/>
</dbReference>
<evidence type="ECO:0000256" key="3">
    <source>
        <dbReference type="ARBA" id="ARBA00023002"/>
    </source>
</evidence>
<evidence type="ECO:0000313" key="8">
    <source>
        <dbReference type="EMBL" id="ENZ82798.1"/>
    </source>
</evidence>
<dbReference type="PANTHER" id="PTHR33930">
    <property type="entry name" value="ALKYL HYDROPEROXIDE REDUCTASE AHPD"/>
    <property type="match status" value="1"/>
</dbReference>
<organism evidence="8 9">
    <name type="scientific">Caulobacter vibrioides OR37</name>
    <dbReference type="NCBI Taxonomy" id="1292034"/>
    <lineage>
        <taxon>Bacteria</taxon>
        <taxon>Pseudomonadati</taxon>
        <taxon>Pseudomonadota</taxon>
        <taxon>Alphaproteobacteria</taxon>
        <taxon>Caulobacterales</taxon>
        <taxon>Caulobacteraceae</taxon>
        <taxon>Caulobacter</taxon>
    </lineage>
</organism>
<dbReference type="Pfam" id="PF02627">
    <property type="entry name" value="CMD"/>
    <property type="match status" value="1"/>
</dbReference>
<dbReference type="InterPro" id="IPR003779">
    <property type="entry name" value="CMD-like"/>
</dbReference>
<evidence type="ECO:0000313" key="9">
    <source>
        <dbReference type="Proteomes" id="UP000013063"/>
    </source>
</evidence>
<feature type="active site" description="Proton donor" evidence="6">
    <location>
        <position position="144"/>
    </location>
</feature>
<dbReference type="InterPro" id="IPR029032">
    <property type="entry name" value="AhpD-like"/>
</dbReference>
<comment type="caution">
    <text evidence="8">The sequence shown here is derived from an EMBL/GenBank/DDBJ whole genome shotgun (WGS) entry which is preliminary data.</text>
</comment>
<dbReference type="EC" id="1.11.1.28" evidence="6"/>
<evidence type="ECO:0000256" key="5">
    <source>
        <dbReference type="ARBA" id="ARBA00023284"/>
    </source>
</evidence>
<keyword evidence="1 6" id="KW-0575">Peroxidase</keyword>
<protein>
    <recommendedName>
        <fullName evidence="6">Alkyl hydroperoxide reductase AhpD</fullName>
        <ecNumber evidence="6">1.11.1.28</ecNumber>
    </recommendedName>
    <alternativeName>
        <fullName evidence="6">Alkylhydroperoxidase AhpD</fullName>
    </alternativeName>
</protein>
<dbReference type="GO" id="GO:0015036">
    <property type="term" value="F:disulfide oxidoreductase activity"/>
    <property type="evidence" value="ECO:0007669"/>
    <property type="project" value="TreeGrafter"/>
</dbReference>
<dbReference type="InterPro" id="IPR004675">
    <property type="entry name" value="AhpD_core"/>
</dbReference>
<comment type="similarity">
    <text evidence="6">Belongs to the AhpD family.</text>
</comment>
<dbReference type="HAMAP" id="MF_01676">
    <property type="entry name" value="AhpD"/>
    <property type="match status" value="1"/>
</dbReference>
<dbReference type="InterPro" id="IPR004674">
    <property type="entry name" value="AhpD"/>
</dbReference>
<keyword evidence="5 6" id="KW-0676">Redox-active center</keyword>
<dbReference type="GO" id="GO:0032843">
    <property type="term" value="F:hydroperoxide reductase activity"/>
    <property type="evidence" value="ECO:0007669"/>
    <property type="project" value="InterPro"/>
</dbReference>
<evidence type="ECO:0000259" key="7">
    <source>
        <dbReference type="Pfam" id="PF02627"/>
    </source>
</evidence>
<reference evidence="8 9" key="1">
    <citation type="journal article" date="2013" name="Genome Announc.">
        <title>Draft Genome Sequence for Caulobacter sp. Strain OR37, a Bacterium Tolerant to Heavy Metals.</title>
        <authorList>
            <person name="Utturkar S.M."/>
            <person name="Bollmann A."/>
            <person name="Brzoska R.M."/>
            <person name="Klingeman D.M."/>
            <person name="Epstein S.E."/>
            <person name="Palumbo A.V."/>
            <person name="Brown S.D."/>
        </authorList>
    </citation>
    <scope>NUCLEOTIDE SEQUENCE [LARGE SCALE GENOMIC DNA]</scope>
    <source>
        <strain evidence="8 9">OR37</strain>
    </source>
</reference>
<dbReference type="SUPFAM" id="SSF69118">
    <property type="entry name" value="AhpD-like"/>
    <property type="match status" value="1"/>
</dbReference>
<dbReference type="PANTHER" id="PTHR33930:SF7">
    <property type="entry name" value="ALKYL HYDROPEROXIDE REDUCTASE AHPD"/>
    <property type="match status" value="1"/>
</dbReference>
<feature type="disulfide bond" evidence="6">
    <location>
        <begin position="144"/>
        <end position="147"/>
    </location>
</feature>
<dbReference type="EMBL" id="APMP01000005">
    <property type="protein sequence ID" value="ENZ82798.1"/>
    <property type="molecule type" value="Genomic_DNA"/>
</dbReference>
<evidence type="ECO:0000256" key="6">
    <source>
        <dbReference type="HAMAP-Rule" id="MF_01676"/>
    </source>
</evidence>
<feature type="domain" description="Carboxymuconolactone decarboxylase-like" evidence="7">
    <location>
        <begin position="107"/>
        <end position="183"/>
    </location>
</feature>
<sequence precursor="true">MVLRLVAITGMPMPINALRAQLPAYAKDIAANLGVLAEETLLSDQAKWGCFIASASAVGEPETLKAVTIAAREAGLSPEAFTAARTAAAIMAMTNVYFRATHLMSAPDYQDLPSRLRMNRLAHPGVDPADYELWCVAVSAINGCGACLDSHEAALRRRGVSPVQVQAALRIAAVVNAVARTLAVETLDHPQFSGL</sequence>
<evidence type="ECO:0000256" key="1">
    <source>
        <dbReference type="ARBA" id="ARBA00022559"/>
    </source>
</evidence>
<feature type="disulfide bond" description="Interchain (with AhpC); in linked form" evidence="6">
    <location>
        <position position="147"/>
    </location>
</feature>
<keyword evidence="9" id="KW-1185">Reference proteome</keyword>
<feature type="active site" description="Cysteine sulfenic acid (-SOH) intermediate" evidence="6">
    <location>
        <position position="147"/>
    </location>
</feature>
<name>R0EBF9_CAUVI</name>
<keyword evidence="3 6" id="KW-0560">Oxidoreductase</keyword>
<dbReference type="GO" id="GO:0045454">
    <property type="term" value="P:cell redox homeostasis"/>
    <property type="evidence" value="ECO:0007669"/>
    <property type="project" value="TreeGrafter"/>
</dbReference>
<gene>
    <name evidence="6" type="primary">ahpD</name>
    <name evidence="8" type="ORF">OR37_01376</name>
</gene>
<comment type="function">
    <text evidence="6">Antioxidant protein with alkyl hydroperoxidase activity. Required for the reduction of the AhpC active site cysteine residues and for the regeneration of the AhpC enzyme activity.</text>
</comment>
<evidence type="ECO:0000256" key="2">
    <source>
        <dbReference type="ARBA" id="ARBA00022862"/>
    </source>
</evidence>
<dbReference type="eggNOG" id="COG2128">
    <property type="taxonomic scope" value="Bacteria"/>
</dbReference>
<evidence type="ECO:0000256" key="4">
    <source>
        <dbReference type="ARBA" id="ARBA00023157"/>
    </source>
</evidence>
<dbReference type="GO" id="GO:0006979">
    <property type="term" value="P:response to oxidative stress"/>
    <property type="evidence" value="ECO:0007669"/>
    <property type="project" value="InterPro"/>
</dbReference>
<keyword evidence="4 6" id="KW-1015">Disulfide bond</keyword>